<dbReference type="SUPFAM" id="SSF51735">
    <property type="entry name" value="NAD(P)-binding Rossmann-fold domains"/>
    <property type="match status" value="2"/>
</dbReference>
<dbReference type="SUPFAM" id="SSF52151">
    <property type="entry name" value="FabD/lysophospholipase-like"/>
    <property type="match status" value="1"/>
</dbReference>
<feature type="region of interest" description="Disordered" evidence="9">
    <location>
        <begin position="1519"/>
        <end position="1538"/>
    </location>
</feature>
<evidence type="ECO:0000259" key="10">
    <source>
        <dbReference type="PROSITE" id="PS50075"/>
    </source>
</evidence>
<keyword evidence="3" id="KW-0597">Phosphoprotein</keyword>
<dbReference type="GO" id="GO:0031177">
    <property type="term" value="F:phosphopantetheine binding"/>
    <property type="evidence" value="ECO:0007669"/>
    <property type="project" value="InterPro"/>
</dbReference>
<feature type="region of interest" description="Disordered" evidence="9">
    <location>
        <begin position="1115"/>
        <end position="1136"/>
    </location>
</feature>
<organism evidence="12">
    <name type="scientific">Streptomyces sp. ML694-90F3</name>
    <dbReference type="NCBI Taxonomy" id="1265536"/>
    <lineage>
        <taxon>Bacteria</taxon>
        <taxon>Bacillati</taxon>
        <taxon>Actinomycetota</taxon>
        <taxon>Actinomycetes</taxon>
        <taxon>Kitasatosporales</taxon>
        <taxon>Streptomycetaceae</taxon>
        <taxon>Streptomyces</taxon>
    </lineage>
</organism>
<dbReference type="InterPro" id="IPR016039">
    <property type="entry name" value="Thiolase-like"/>
</dbReference>
<dbReference type="SMART" id="SM01294">
    <property type="entry name" value="PKS_PP_betabranch"/>
    <property type="match status" value="1"/>
</dbReference>
<dbReference type="PROSITE" id="PS00606">
    <property type="entry name" value="KS3_1"/>
    <property type="match status" value="1"/>
</dbReference>
<dbReference type="PANTHER" id="PTHR43775">
    <property type="entry name" value="FATTY ACID SYNTHASE"/>
    <property type="match status" value="1"/>
</dbReference>
<dbReference type="SMART" id="SM00822">
    <property type="entry name" value="PKS_KR"/>
    <property type="match status" value="1"/>
</dbReference>
<evidence type="ECO:0000259" key="11">
    <source>
        <dbReference type="PROSITE" id="PS52004"/>
    </source>
</evidence>
<dbReference type="InterPro" id="IPR032821">
    <property type="entry name" value="PKS_assoc"/>
</dbReference>
<dbReference type="Pfam" id="PF00698">
    <property type="entry name" value="Acyl_transf_1"/>
    <property type="match status" value="1"/>
</dbReference>
<evidence type="ECO:0000256" key="8">
    <source>
        <dbReference type="SAM" id="Coils"/>
    </source>
</evidence>
<dbReference type="InterPro" id="IPR020841">
    <property type="entry name" value="PKS_Beta-ketoAc_synthase_dom"/>
</dbReference>
<feature type="region of interest" description="Disordered" evidence="9">
    <location>
        <begin position="1332"/>
        <end position="1351"/>
    </location>
</feature>
<dbReference type="InterPro" id="IPR015083">
    <property type="entry name" value="NorB/c/GfsB-D-like_docking"/>
</dbReference>
<dbReference type="InterPro" id="IPR013968">
    <property type="entry name" value="PKS_KR"/>
</dbReference>
<dbReference type="InterPro" id="IPR006162">
    <property type="entry name" value="Ppantetheine_attach_site"/>
</dbReference>
<dbReference type="Pfam" id="PF00109">
    <property type="entry name" value="ketoacyl-synt"/>
    <property type="match status" value="1"/>
</dbReference>
<evidence type="ECO:0000256" key="7">
    <source>
        <dbReference type="ARBA" id="ARBA00023315"/>
    </source>
</evidence>
<evidence type="ECO:0000256" key="3">
    <source>
        <dbReference type="ARBA" id="ARBA00022553"/>
    </source>
</evidence>
<dbReference type="SMART" id="SM00827">
    <property type="entry name" value="PKS_AT"/>
    <property type="match status" value="1"/>
</dbReference>
<dbReference type="FunFam" id="3.40.47.10:FF:000019">
    <property type="entry name" value="Polyketide synthase type I"/>
    <property type="match status" value="1"/>
</dbReference>
<dbReference type="Pfam" id="PF18369">
    <property type="entry name" value="PKS_DE"/>
    <property type="match status" value="1"/>
</dbReference>
<keyword evidence="7" id="KW-0012">Acyltransferase</keyword>
<dbReference type="InterPro" id="IPR057326">
    <property type="entry name" value="KR_dom"/>
</dbReference>
<dbReference type="SMART" id="SM00823">
    <property type="entry name" value="PKS_PP"/>
    <property type="match status" value="1"/>
</dbReference>
<dbReference type="Gene3D" id="3.30.70.3290">
    <property type="match status" value="1"/>
</dbReference>
<dbReference type="SUPFAM" id="SSF101173">
    <property type="entry name" value="Docking domain B of the erythromycin polyketide synthase (DEBS)"/>
    <property type="match status" value="1"/>
</dbReference>
<dbReference type="InterPro" id="IPR016035">
    <property type="entry name" value="Acyl_Trfase/lysoPLipase"/>
</dbReference>
<dbReference type="InterPro" id="IPR041618">
    <property type="entry name" value="PKS_DE"/>
</dbReference>
<dbReference type="SUPFAM" id="SSF47336">
    <property type="entry name" value="ACP-like"/>
    <property type="match status" value="1"/>
</dbReference>
<dbReference type="InterPro" id="IPR016036">
    <property type="entry name" value="Malonyl_transacylase_ACP-bd"/>
</dbReference>
<dbReference type="Pfam" id="PF08990">
    <property type="entry name" value="Docking"/>
    <property type="match status" value="1"/>
</dbReference>
<dbReference type="PANTHER" id="PTHR43775:SF51">
    <property type="entry name" value="INACTIVE PHENOLPHTHIOCEROL SYNTHESIS POLYKETIDE SYNTHASE TYPE I PKS1-RELATED"/>
    <property type="match status" value="1"/>
</dbReference>
<comment type="cofactor">
    <cofactor evidence="1">
        <name>pantetheine 4'-phosphate</name>
        <dbReference type="ChEBI" id="CHEBI:47942"/>
    </cofactor>
</comment>
<feature type="compositionally biased region" description="Low complexity" evidence="9">
    <location>
        <begin position="1340"/>
        <end position="1351"/>
    </location>
</feature>
<evidence type="ECO:0000256" key="9">
    <source>
        <dbReference type="SAM" id="MobiDB-lite"/>
    </source>
</evidence>
<dbReference type="FunFam" id="1.10.1200.10:FF:000007">
    <property type="entry name" value="Probable polyketide synthase pks17"/>
    <property type="match status" value="1"/>
</dbReference>
<dbReference type="InterPro" id="IPR050091">
    <property type="entry name" value="PKS_NRPS_Biosynth_Enz"/>
</dbReference>
<keyword evidence="2" id="KW-0596">Phosphopantetheine</keyword>
<dbReference type="GO" id="GO:0006633">
    <property type="term" value="P:fatty acid biosynthetic process"/>
    <property type="evidence" value="ECO:0007669"/>
    <property type="project" value="InterPro"/>
</dbReference>
<dbReference type="InterPro" id="IPR001227">
    <property type="entry name" value="Ac_transferase_dom_sf"/>
</dbReference>
<dbReference type="InterPro" id="IPR009081">
    <property type="entry name" value="PP-bd_ACP"/>
</dbReference>
<accession>A0A077KRF3</accession>
<dbReference type="FunFam" id="3.40.366.10:FF:000002">
    <property type="entry name" value="Probable polyketide synthase 2"/>
    <property type="match status" value="1"/>
</dbReference>
<dbReference type="InterPro" id="IPR014030">
    <property type="entry name" value="Ketoacyl_synth_N"/>
</dbReference>
<protein>
    <submittedName>
        <fullName evidence="12">Type I polyketide synthase</fullName>
    </submittedName>
</protein>
<dbReference type="Gene3D" id="1.10.1200.10">
    <property type="entry name" value="ACP-like"/>
    <property type="match status" value="1"/>
</dbReference>
<dbReference type="Gene3D" id="3.40.366.10">
    <property type="entry name" value="Malonyl-Coenzyme A Acyl Carrier Protein, domain 2"/>
    <property type="match status" value="1"/>
</dbReference>
<dbReference type="CDD" id="cd08952">
    <property type="entry name" value="KR_1_SDR_x"/>
    <property type="match status" value="1"/>
</dbReference>
<dbReference type="InterPro" id="IPR020806">
    <property type="entry name" value="PKS_PP-bd"/>
</dbReference>
<feature type="domain" description="Carrier" evidence="10">
    <location>
        <begin position="1556"/>
        <end position="1631"/>
    </location>
</feature>
<dbReference type="SMART" id="SM00825">
    <property type="entry name" value="PKS_KS"/>
    <property type="match status" value="1"/>
</dbReference>
<feature type="compositionally biased region" description="Basic and acidic residues" evidence="9">
    <location>
        <begin position="1519"/>
        <end position="1532"/>
    </location>
</feature>
<reference evidence="12" key="1">
    <citation type="journal article" date="2013" name="J. Antibiot.">
        <title>Identification of the incednine biosynthetic gene cluster: characterization of novel beta-glutamate-beta-decarboxylase IdnL3.</title>
        <authorList>
            <person name="Takaishi M."/>
            <person name="Kudo F."/>
            <person name="Eguchi T."/>
        </authorList>
    </citation>
    <scope>NUCLEOTIDE SEQUENCE</scope>
    <source>
        <strain evidence="12">ML694-90F3</strain>
    </source>
</reference>
<dbReference type="Pfam" id="PF02801">
    <property type="entry name" value="Ketoacyl-synt_C"/>
    <property type="match status" value="1"/>
</dbReference>
<gene>
    <name evidence="12" type="primary">idnP4</name>
</gene>
<dbReference type="InterPro" id="IPR036736">
    <property type="entry name" value="ACP-like_sf"/>
</dbReference>
<dbReference type="PROSITE" id="PS52004">
    <property type="entry name" value="KS3_2"/>
    <property type="match status" value="1"/>
</dbReference>
<feature type="compositionally biased region" description="Acidic residues" evidence="9">
    <location>
        <begin position="473"/>
        <end position="496"/>
    </location>
</feature>
<keyword evidence="4" id="KW-0808">Transferase</keyword>
<evidence type="ECO:0000256" key="6">
    <source>
        <dbReference type="ARBA" id="ARBA00023268"/>
    </source>
</evidence>
<dbReference type="PROSITE" id="PS00012">
    <property type="entry name" value="PHOSPHOPANTETHEINE"/>
    <property type="match status" value="1"/>
</dbReference>
<dbReference type="Gene3D" id="6.10.40.10">
    <property type="match status" value="1"/>
</dbReference>
<dbReference type="InterPro" id="IPR036291">
    <property type="entry name" value="NAD(P)-bd_dom_sf"/>
</dbReference>
<dbReference type="GO" id="GO:0004315">
    <property type="term" value="F:3-oxoacyl-[acyl-carrier-protein] synthase activity"/>
    <property type="evidence" value="ECO:0007669"/>
    <property type="project" value="InterPro"/>
</dbReference>
<dbReference type="InterPro" id="IPR018201">
    <property type="entry name" value="Ketoacyl_synth_AS"/>
</dbReference>
<dbReference type="InterPro" id="IPR014043">
    <property type="entry name" value="Acyl_transferase_dom"/>
</dbReference>
<dbReference type="InterPro" id="IPR014031">
    <property type="entry name" value="Ketoacyl_synth_C"/>
</dbReference>
<feature type="region of interest" description="Disordered" evidence="9">
    <location>
        <begin position="464"/>
        <end position="512"/>
    </location>
</feature>
<name>A0A077KRF3_9ACTN</name>
<dbReference type="Gene3D" id="3.40.50.720">
    <property type="entry name" value="NAD(P)-binding Rossmann-like Domain"/>
    <property type="match status" value="1"/>
</dbReference>
<dbReference type="Pfam" id="PF08659">
    <property type="entry name" value="KR"/>
    <property type="match status" value="1"/>
</dbReference>
<dbReference type="GO" id="GO:0033068">
    <property type="term" value="P:macrolide biosynthetic process"/>
    <property type="evidence" value="ECO:0007669"/>
    <property type="project" value="UniProtKB-ARBA"/>
</dbReference>
<dbReference type="SUPFAM" id="SSF53901">
    <property type="entry name" value="Thiolase-like"/>
    <property type="match status" value="1"/>
</dbReference>
<dbReference type="Pfam" id="PF22621">
    <property type="entry name" value="CurL-like_PKS_C"/>
    <property type="match status" value="1"/>
</dbReference>
<feature type="coiled-coil region" evidence="8">
    <location>
        <begin position="19"/>
        <end position="46"/>
    </location>
</feature>
<dbReference type="PROSITE" id="PS50075">
    <property type="entry name" value="CARRIER"/>
    <property type="match status" value="1"/>
</dbReference>
<dbReference type="InterPro" id="IPR036299">
    <property type="entry name" value="Polyketide_synth_docking_sf"/>
</dbReference>
<dbReference type="EMBL" id="AB767280">
    <property type="protein sequence ID" value="BAP34740.1"/>
    <property type="molecule type" value="Genomic_DNA"/>
</dbReference>
<evidence type="ECO:0000256" key="4">
    <source>
        <dbReference type="ARBA" id="ARBA00022679"/>
    </source>
</evidence>
<sequence length="1723" mass="177248">MPDAMRVGHLGNGAAMANEEKLRAYLKRATTELQQTRQRLRDVEARGHEPIAVVGMSCRYPGGADTPDALWRLVADERDAIGAFPADRGWDVARLYDPEPERPGKTYVREGGFLYDAAEFDAGFFGISPVEAARMDPQQRLLLQASWEAVERAGTAPETLKGSATGVFAGVMYHDYVGNAPGGSLISGQVAYNLGLEGPAVSVDTACSSSLVALHLAVRSLRAGECSLALAGGVAVMGTPEIFVDFSRRRGLAPDGRCKSFSDDADGTAWAEGVGVLVLERLSDARRNGRRILAVVRGSAVNQDGASNGMMAPNGPSQVKVIQQALADAGLTTADVDAVEAHGTGTPLGDPIEAQSLLATYGSGRPAERPLLLGSIKANIGHPQAAAGVAGIIKMVMAMRHGTLPRTLHLSEPSRHVDWSSGAVALLASTVPWPETGRPRRSAVSSFGFSGTNAHIVLEAAPDADPGAATDAPYDEPYDASPDASDDTSDAVDDGGGDGAPPAPETDVYAAGAPGPRLVPLVVSARTDNALRAAAGRLADRVDTACDTASDPEAPAADIGLSLATGRSSFERRAVVLGTGRAELAAGLRALAAGTTAPAVITGVGGAAGPRGRTVFVFPGQGSQWPGMATELLGQSPVFARRIAECEAALAPFTDWTVRDVLYGAEGAPSAERVDVVQPVLWAVMVSLAALWRAHGVEPDAVIGHSQGEIAAACVAGSLSLEDGARVVALRSRAIRETLADSGGGMLAVGLAAERAEEYLGPYGDRVSLAADNGAGSAVLAGDGEALDALSALLAADGVRVKRVPVDYASHSAHVDALRDRLHRDLAPVTPVPGTIPMMSTVTGDWVDGTELDAGYWFRNLRGRVRFAPVVEALAAKGHTTFVEASPHPVLTMSVQETAGALGTEAVVCGTLRRDEGGTRRFAHSLAELYAAGAAAPDWTPFFPGARTVDLPTYPFERTRYWEVGENAASAPGPTAAADDSALWHDVATGDTAAVARTLGLPADRLTDVVPALAAWRRGAERRTVLDSWRYRLAWAPLTAGHPPVLTGTWLVALPAESGAGADRAAAVADGLRERGAAVVTIAGTDGAPDRAALADRLRAAAGDTPPAGVLSLLALGPDGPDAPDASEDGTEPGLPRVTEHTLALVQALADAAVDAPLWCVTSGAVAVDPYEDAEPAAATLWGLGTVLGLDLPDTAWGGLVDLDPGTHEDGGLYGVIGGTTGRGENAVALRSGGAFARRMVRAPLDGTEPEHPWRPRGTVLVTGGTGAVGARVARWLADHGAEHLVLTSRRGADAPGAGELAAELTAAGARVTVTACDVADPDAVTRLVAGLRAEDGGRSTDPGTDPGTGRPPLTAVFHAAGVLPDEPPLAQTGPAPFADALRGKARGAALLESALDGHPLEAFVLFASGAAVWGTSGRPAYAAANAWLDAFAQRRRARGLPATSVAWGSWGAGMAGADSGAHLGRMGLPEMDPDLAVEALGGALDHGESHLVVADVDWERFTPVYTLGRERPLLRDLPDARRAGRPDHTAAAEDAAGTPALVAELATRPEPEQRRRLLDLVTGHVAVVLGHESAAAVEPDRAFKEVGFDSVSAVDLRNRLATACGVPLPATVVFDHATPAALAAHLWTLLYENTTVPGAADGEIPVSAALDRLEARIAALSREEIEGARVGARLAALAGRVAAALGADPAAGGTAGAGVADRIDTATADDLFDLIDNELGAS</sequence>
<evidence type="ECO:0000256" key="1">
    <source>
        <dbReference type="ARBA" id="ARBA00001957"/>
    </source>
</evidence>
<dbReference type="CDD" id="cd00833">
    <property type="entry name" value="PKS"/>
    <property type="match status" value="1"/>
</dbReference>
<evidence type="ECO:0000256" key="2">
    <source>
        <dbReference type="ARBA" id="ARBA00022450"/>
    </source>
</evidence>
<proteinExistence type="predicted"/>
<keyword evidence="5" id="KW-0045">Antibiotic biosynthesis</keyword>
<evidence type="ECO:0000313" key="12">
    <source>
        <dbReference type="EMBL" id="BAP34740.1"/>
    </source>
</evidence>
<dbReference type="Pfam" id="PF16197">
    <property type="entry name" value="KAsynt_C_assoc"/>
    <property type="match status" value="1"/>
</dbReference>
<dbReference type="SUPFAM" id="SSF55048">
    <property type="entry name" value="Probable ACP-binding domain of malonyl-CoA ACP transacylase"/>
    <property type="match status" value="1"/>
</dbReference>
<dbReference type="GO" id="GO:0004312">
    <property type="term" value="F:fatty acid synthase activity"/>
    <property type="evidence" value="ECO:0007669"/>
    <property type="project" value="TreeGrafter"/>
</dbReference>
<keyword evidence="8" id="KW-0175">Coiled coil</keyword>
<dbReference type="NCBIfam" id="NF045894">
    <property type="entry name" value="PKS_plus_SDR"/>
    <property type="match status" value="1"/>
</dbReference>
<feature type="domain" description="Ketosynthase family 3 (KS3)" evidence="11">
    <location>
        <begin position="48"/>
        <end position="460"/>
    </location>
</feature>
<dbReference type="Pfam" id="PF00550">
    <property type="entry name" value="PP-binding"/>
    <property type="match status" value="1"/>
</dbReference>
<evidence type="ECO:0000256" key="5">
    <source>
        <dbReference type="ARBA" id="ARBA00023194"/>
    </source>
</evidence>
<keyword evidence="6" id="KW-0511">Multifunctional enzyme</keyword>
<dbReference type="Gene3D" id="3.40.47.10">
    <property type="match status" value="1"/>
</dbReference>